<dbReference type="SMART" id="SM00327">
    <property type="entry name" value="VWA"/>
    <property type="match status" value="1"/>
</dbReference>
<dbReference type="PROSITE" id="PS51468">
    <property type="entry name" value="VIT"/>
    <property type="match status" value="1"/>
</dbReference>
<dbReference type="Gene3D" id="3.40.50.410">
    <property type="entry name" value="von Willebrand factor, type A domain"/>
    <property type="match status" value="1"/>
</dbReference>
<accession>A0ABX7QVY4</accession>
<dbReference type="Pfam" id="PF13768">
    <property type="entry name" value="VWA_3"/>
    <property type="match status" value="1"/>
</dbReference>
<evidence type="ECO:0000259" key="1">
    <source>
        <dbReference type="PROSITE" id="PS50234"/>
    </source>
</evidence>
<evidence type="ECO:0000259" key="2">
    <source>
        <dbReference type="PROSITE" id="PS51468"/>
    </source>
</evidence>
<dbReference type="PANTHER" id="PTHR45737">
    <property type="entry name" value="VON WILLEBRAND FACTOR A DOMAIN-CONTAINING PROTEIN 5A"/>
    <property type="match status" value="1"/>
</dbReference>
<dbReference type="InterPro" id="IPR013694">
    <property type="entry name" value="VIT"/>
</dbReference>
<dbReference type="PROSITE" id="PS50234">
    <property type="entry name" value="VWFA"/>
    <property type="match status" value="1"/>
</dbReference>
<dbReference type="InterPro" id="IPR036465">
    <property type="entry name" value="vWFA_dom_sf"/>
</dbReference>
<dbReference type="RefSeq" id="WP_207356004.1">
    <property type="nucleotide sequence ID" value="NZ_CP071503.1"/>
</dbReference>
<reference evidence="3 4" key="1">
    <citation type="submission" date="2021-03" db="EMBL/GenBank/DDBJ databases">
        <title>Novel species identification of genus Shewanella.</title>
        <authorList>
            <person name="Liu G."/>
            <person name="Zhang Q."/>
        </authorList>
    </citation>
    <scope>NUCLEOTIDE SEQUENCE [LARGE SCALE GENOMIC DNA]</scope>
    <source>
        <strain evidence="3 4">FJAT-51800</strain>
    </source>
</reference>
<dbReference type="Pfam" id="PF08487">
    <property type="entry name" value="VIT"/>
    <property type="match status" value="1"/>
</dbReference>
<dbReference type="EMBL" id="CP071503">
    <property type="protein sequence ID" value="QSX34806.1"/>
    <property type="molecule type" value="Genomic_DNA"/>
</dbReference>
<gene>
    <name evidence="3" type="ORF">JYB87_06160</name>
</gene>
<sequence length="787" mass="86768">MTFGMNSVLGQAPLGFNGDIVLRHTAVAAQLNGAINEVQLTHEFINQEDDWIEAVYTFALPLDAVILGLTLTLAEQVLVANIVAKSEGEQTYEDAITDGDSAVLLTQIDDGLYSLNVGNLQPQDKVSICIQYAQVLRWQDHGLRFYFPCTIGERYGDASAAGLEPQQQIEHALDNGARMSFSFRVQGALADARVACPSHSLTQQMLDNCLELSAEQLIPDRDIIINLAAPRSFAGELLVEQSEFGTQYCANLLLPEFDQPASRAPQCFQFVIDCSGSMLGDSMQQVRKALRAIKTLLLPDDYFNLVLFGSDAEALFAQPVKAEAAALRHLADQIEQIDAIMGGTHMLTAFEKALQTGVHPELSTQILLITDGEIWESSELLKLANRAQMRVFSIGVGSAVNEALLTRLSRDTGAEAVFVSPNESMADAIVSQFRRSRFAVLDRIAVSWPTPAIELPVPNVCFSGDGYQRYAHMLQKTKARKENASEPRAIEPSALPATVAVTLHKQQQQLNVDIPVRHFSGIANATLARLAAKQRLPFITVAEFATAEAVKYALLSEHTSCVLVAERESKSTELPQLRSVKHTRPVGEMGFGSAASPVHHDVCYSSAPLMSDRQFAPMDVAYSGGSGGAPRDIVRPLEQLNYMDIPAFLRKSDTDIAGDNEIDPITEFEDDDSPFYLTDAEPDEWLSRLLEAVDADCLQLNYLALERLGIDLDDLLALDFYPDVDEPNMVYQVLCLFIEITNAGRQARPLRHWLKQQLQQHPELATIDADDKSVLERELRRYFAAMA</sequence>
<name>A0ABX7QVY4_9GAMM</name>
<feature type="domain" description="VIT" evidence="2">
    <location>
        <begin position="6"/>
        <end position="134"/>
    </location>
</feature>
<organism evidence="3 4">
    <name type="scientific">Shewanella avicenniae</name>
    <dbReference type="NCBI Taxonomy" id="2814294"/>
    <lineage>
        <taxon>Bacteria</taxon>
        <taxon>Pseudomonadati</taxon>
        <taxon>Pseudomonadota</taxon>
        <taxon>Gammaproteobacteria</taxon>
        <taxon>Alteromonadales</taxon>
        <taxon>Shewanellaceae</taxon>
        <taxon>Shewanella</taxon>
    </lineage>
</organism>
<proteinExistence type="predicted"/>
<dbReference type="Proteomes" id="UP000662770">
    <property type="component" value="Chromosome"/>
</dbReference>
<dbReference type="PANTHER" id="PTHR45737:SF6">
    <property type="entry name" value="VON WILLEBRAND FACTOR A DOMAIN-CONTAINING PROTEIN 5A"/>
    <property type="match status" value="1"/>
</dbReference>
<dbReference type="SUPFAM" id="SSF53300">
    <property type="entry name" value="vWA-like"/>
    <property type="match status" value="1"/>
</dbReference>
<keyword evidence="4" id="KW-1185">Reference proteome</keyword>
<protein>
    <submittedName>
        <fullName evidence="3">VWA domain-containing protein</fullName>
    </submittedName>
</protein>
<evidence type="ECO:0000313" key="3">
    <source>
        <dbReference type="EMBL" id="QSX34806.1"/>
    </source>
</evidence>
<feature type="domain" description="VWFA" evidence="1">
    <location>
        <begin position="267"/>
        <end position="444"/>
    </location>
</feature>
<evidence type="ECO:0000313" key="4">
    <source>
        <dbReference type="Proteomes" id="UP000662770"/>
    </source>
</evidence>
<dbReference type="InterPro" id="IPR002035">
    <property type="entry name" value="VWF_A"/>
</dbReference>
<dbReference type="SMART" id="SM00609">
    <property type="entry name" value="VIT"/>
    <property type="match status" value="1"/>
</dbReference>